<accession>A0AAJ0MCD9</accession>
<keyword evidence="2" id="KW-1185">Reference proteome</keyword>
<reference evidence="1" key="2">
    <citation type="submission" date="2023-06" db="EMBL/GenBank/DDBJ databases">
        <authorList>
            <consortium name="Lawrence Berkeley National Laboratory"/>
            <person name="Haridas S."/>
            <person name="Hensen N."/>
            <person name="Bonometti L."/>
            <person name="Westerberg I."/>
            <person name="Brannstrom I.O."/>
            <person name="Guillou S."/>
            <person name="Cros-Aarteil S."/>
            <person name="Calhoun S."/>
            <person name="Kuo A."/>
            <person name="Mondo S."/>
            <person name="Pangilinan J."/>
            <person name="Riley R."/>
            <person name="Labutti K."/>
            <person name="Andreopoulos B."/>
            <person name="Lipzen A."/>
            <person name="Chen C."/>
            <person name="Yanf M."/>
            <person name="Daum C."/>
            <person name="Ng V."/>
            <person name="Clum A."/>
            <person name="Steindorff A."/>
            <person name="Ohm R."/>
            <person name="Martin F."/>
            <person name="Silar P."/>
            <person name="Natvig D."/>
            <person name="Lalanne C."/>
            <person name="Gautier V."/>
            <person name="Ament-Velasquez S.L."/>
            <person name="Kruys A."/>
            <person name="Hutchinson M.I."/>
            <person name="Powell A.J."/>
            <person name="Barry K."/>
            <person name="Miller A.N."/>
            <person name="Grigoriev I.V."/>
            <person name="Debuchy R."/>
            <person name="Gladieux P."/>
            <person name="Thoren M.H."/>
            <person name="Johannesson H."/>
        </authorList>
    </citation>
    <scope>NUCLEOTIDE SEQUENCE</scope>
    <source>
        <strain evidence="1">CBS 955.72</strain>
    </source>
</reference>
<reference evidence="1" key="1">
    <citation type="journal article" date="2023" name="Mol. Phylogenet. Evol.">
        <title>Genome-scale phylogeny and comparative genomics of the fungal order Sordariales.</title>
        <authorList>
            <person name="Hensen N."/>
            <person name="Bonometti L."/>
            <person name="Westerberg I."/>
            <person name="Brannstrom I.O."/>
            <person name="Guillou S."/>
            <person name="Cros-Aarteil S."/>
            <person name="Calhoun S."/>
            <person name="Haridas S."/>
            <person name="Kuo A."/>
            <person name="Mondo S."/>
            <person name="Pangilinan J."/>
            <person name="Riley R."/>
            <person name="LaButti K."/>
            <person name="Andreopoulos B."/>
            <person name="Lipzen A."/>
            <person name="Chen C."/>
            <person name="Yan M."/>
            <person name="Daum C."/>
            <person name="Ng V."/>
            <person name="Clum A."/>
            <person name="Steindorff A."/>
            <person name="Ohm R.A."/>
            <person name="Martin F."/>
            <person name="Silar P."/>
            <person name="Natvig D.O."/>
            <person name="Lalanne C."/>
            <person name="Gautier V."/>
            <person name="Ament-Velasquez S.L."/>
            <person name="Kruys A."/>
            <person name="Hutchinson M.I."/>
            <person name="Powell A.J."/>
            <person name="Barry K."/>
            <person name="Miller A.N."/>
            <person name="Grigoriev I.V."/>
            <person name="Debuchy R."/>
            <person name="Gladieux P."/>
            <person name="Hiltunen Thoren M."/>
            <person name="Johannesson H."/>
        </authorList>
    </citation>
    <scope>NUCLEOTIDE SEQUENCE</scope>
    <source>
        <strain evidence="1">CBS 955.72</strain>
    </source>
</reference>
<protein>
    <submittedName>
        <fullName evidence="1">Uncharacterized protein</fullName>
    </submittedName>
</protein>
<dbReference type="AlphaFoldDB" id="A0AAJ0MCD9"/>
<name>A0AAJ0MCD9_9PEZI</name>
<proteinExistence type="predicted"/>
<evidence type="ECO:0000313" key="1">
    <source>
        <dbReference type="EMBL" id="KAK3349496.1"/>
    </source>
</evidence>
<dbReference type="EMBL" id="JAUIQD010000005">
    <property type="protein sequence ID" value="KAK3349496.1"/>
    <property type="molecule type" value="Genomic_DNA"/>
</dbReference>
<comment type="caution">
    <text evidence="1">The sequence shown here is derived from an EMBL/GenBank/DDBJ whole genome shotgun (WGS) entry which is preliminary data.</text>
</comment>
<organism evidence="1 2">
    <name type="scientific">Lasiosphaeria hispida</name>
    <dbReference type="NCBI Taxonomy" id="260671"/>
    <lineage>
        <taxon>Eukaryota</taxon>
        <taxon>Fungi</taxon>
        <taxon>Dikarya</taxon>
        <taxon>Ascomycota</taxon>
        <taxon>Pezizomycotina</taxon>
        <taxon>Sordariomycetes</taxon>
        <taxon>Sordariomycetidae</taxon>
        <taxon>Sordariales</taxon>
        <taxon>Lasiosphaeriaceae</taxon>
        <taxon>Lasiosphaeria</taxon>
    </lineage>
</organism>
<sequence>MRWWFQTSNHDVKIVLLAKFDRRQYRILLEKWEEEISRPQGAITRRRAAAISQQNGILEPVKWQSITIIRDETTNPVSYIATRGH</sequence>
<gene>
    <name evidence="1" type="ORF">B0T25DRAFT_548271</name>
</gene>
<evidence type="ECO:0000313" key="2">
    <source>
        <dbReference type="Proteomes" id="UP001275084"/>
    </source>
</evidence>
<dbReference type="Proteomes" id="UP001275084">
    <property type="component" value="Unassembled WGS sequence"/>
</dbReference>